<dbReference type="InterPro" id="IPR000326">
    <property type="entry name" value="PAP2/HPO"/>
</dbReference>
<keyword evidence="6 7" id="KW-0472">Membrane</keyword>
<dbReference type="InterPro" id="IPR036938">
    <property type="entry name" value="PAP2/HPO_sf"/>
</dbReference>
<evidence type="ECO:0000313" key="9">
    <source>
        <dbReference type="EMBL" id="SUQ24665.1"/>
    </source>
</evidence>
<comment type="subcellular location">
    <subcellularLocation>
        <location evidence="1">Cell membrane</location>
        <topology evidence="1">Multi-pass membrane protein</topology>
    </subcellularLocation>
</comment>
<evidence type="ECO:0000256" key="3">
    <source>
        <dbReference type="ARBA" id="ARBA00022692"/>
    </source>
</evidence>
<sequence length="181" mass="20856">MLKKIFDFDNRVSVYWTNRHFSRKVNGWLRFYVRLGDGYIWALFIAFLIWRTSWQSFLPILWQALVSLAMSLLIYEGVKLSTKRPRPFAANPQIKAEVPPLDKYSFPSGHTMNNLAVASTVFYCVPQYGWIMMLLPLTWGLLRVYFGVHWFSDIVCGFLLGILSFALGHALWIPISAAIGA</sequence>
<dbReference type="PANTHER" id="PTHR14969">
    <property type="entry name" value="SPHINGOSINE-1-PHOSPHATE PHOSPHOHYDROLASE"/>
    <property type="match status" value="1"/>
</dbReference>
<accession>A0A380S689</accession>
<dbReference type="PANTHER" id="PTHR14969:SF62">
    <property type="entry name" value="DECAPRENYLPHOSPHORYL-5-PHOSPHORIBOSE PHOSPHATASE RV3807C-RELATED"/>
    <property type="match status" value="1"/>
</dbReference>
<dbReference type="SMART" id="SM00014">
    <property type="entry name" value="acidPPc"/>
    <property type="match status" value="1"/>
</dbReference>
<dbReference type="Proteomes" id="UP000255423">
    <property type="component" value="Unassembled WGS sequence"/>
</dbReference>
<dbReference type="CDD" id="cd01610">
    <property type="entry name" value="PAP2_like"/>
    <property type="match status" value="1"/>
</dbReference>
<evidence type="ECO:0000256" key="4">
    <source>
        <dbReference type="ARBA" id="ARBA00022801"/>
    </source>
</evidence>
<keyword evidence="5 7" id="KW-1133">Transmembrane helix</keyword>
<feature type="domain" description="Phosphatidic acid phosphatase type 2/haloperoxidase" evidence="8">
    <location>
        <begin position="59"/>
        <end position="169"/>
    </location>
</feature>
<evidence type="ECO:0000256" key="5">
    <source>
        <dbReference type="ARBA" id="ARBA00022989"/>
    </source>
</evidence>
<dbReference type="SUPFAM" id="SSF48317">
    <property type="entry name" value="Acid phosphatase/Vanadium-dependent haloperoxidase"/>
    <property type="match status" value="1"/>
</dbReference>
<keyword evidence="2" id="KW-1003">Cell membrane</keyword>
<reference evidence="9 10" key="1">
    <citation type="submission" date="2017-08" db="EMBL/GenBank/DDBJ databases">
        <authorList>
            <person name="de Groot N.N."/>
        </authorList>
    </citation>
    <scope>NUCLEOTIDE SEQUENCE [LARGE SCALE GENOMIC DNA]</scope>
    <source>
        <strain evidence="9 10">HM2</strain>
    </source>
</reference>
<evidence type="ECO:0000259" key="8">
    <source>
        <dbReference type="SMART" id="SM00014"/>
    </source>
</evidence>
<feature type="transmembrane region" description="Helical" evidence="7">
    <location>
        <begin position="31"/>
        <end position="50"/>
    </location>
</feature>
<evidence type="ECO:0000313" key="10">
    <source>
        <dbReference type="Proteomes" id="UP000255423"/>
    </source>
</evidence>
<evidence type="ECO:0000256" key="1">
    <source>
        <dbReference type="ARBA" id="ARBA00004651"/>
    </source>
</evidence>
<dbReference type="AlphaFoldDB" id="A0A380S689"/>
<proteinExistence type="predicted"/>
<dbReference type="Gene3D" id="1.20.144.10">
    <property type="entry name" value="Phosphatidic acid phosphatase type 2/haloperoxidase"/>
    <property type="match status" value="1"/>
</dbReference>
<dbReference type="GO" id="GO:0016787">
    <property type="term" value="F:hydrolase activity"/>
    <property type="evidence" value="ECO:0007669"/>
    <property type="project" value="UniProtKB-KW"/>
</dbReference>
<feature type="transmembrane region" description="Helical" evidence="7">
    <location>
        <begin position="148"/>
        <end position="173"/>
    </location>
</feature>
<name>A0A380S689_FIBSU</name>
<protein>
    <submittedName>
        <fullName evidence="9">Undecaprenyl-diphosphatase</fullName>
    </submittedName>
</protein>
<dbReference type="GO" id="GO:0005886">
    <property type="term" value="C:plasma membrane"/>
    <property type="evidence" value="ECO:0007669"/>
    <property type="project" value="UniProtKB-SubCell"/>
</dbReference>
<dbReference type="EMBL" id="UHJL01000003">
    <property type="protein sequence ID" value="SUQ24665.1"/>
    <property type="molecule type" value="Genomic_DNA"/>
</dbReference>
<dbReference type="Pfam" id="PF01569">
    <property type="entry name" value="PAP2"/>
    <property type="match status" value="1"/>
</dbReference>
<feature type="transmembrane region" description="Helical" evidence="7">
    <location>
        <begin position="56"/>
        <end position="75"/>
    </location>
</feature>
<gene>
    <name evidence="9" type="ORF">SAMN05661053_2077</name>
</gene>
<evidence type="ECO:0000256" key="6">
    <source>
        <dbReference type="ARBA" id="ARBA00023136"/>
    </source>
</evidence>
<keyword evidence="4" id="KW-0378">Hydrolase</keyword>
<evidence type="ECO:0000256" key="2">
    <source>
        <dbReference type="ARBA" id="ARBA00022475"/>
    </source>
</evidence>
<organism evidence="9 10">
    <name type="scientific">Fibrobacter succinogenes</name>
    <name type="common">Bacteroides succinogenes</name>
    <dbReference type="NCBI Taxonomy" id="833"/>
    <lineage>
        <taxon>Bacteria</taxon>
        <taxon>Pseudomonadati</taxon>
        <taxon>Fibrobacterota</taxon>
        <taxon>Fibrobacteria</taxon>
        <taxon>Fibrobacterales</taxon>
        <taxon>Fibrobacteraceae</taxon>
        <taxon>Fibrobacter</taxon>
    </lineage>
</organism>
<feature type="transmembrane region" description="Helical" evidence="7">
    <location>
        <begin position="115"/>
        <end position="142"/>
    </location>
</feature>
<dbReference type="RefSeq" id="WP_109573097.1">
    <property type="nucleotide sequence ID" value="NZ_UHJL01000003.1"/>
</dbReference>
<keyword evidence="3 7" id="KW-0812">Transmembrane</keyword>
<evidence type="ECO:0000256" key="7">
    <source>
        <dbReference type="SAM" id="Phobius"/>
    </source>
</evidence>